<evidence type="ECO:0000256" key="4">
    <source>
        <dbReference type="ARBA" id="ARBA00012961"/>
    </source>
</evidence>
<dbReference type="InterPro" id="IPR008144">
    <property type="entry name" value="Guanylate_kin-like_dom"/>
</dbReference>
<evidence type="ECO:0000313" key="15">
    <source>
        <dbReference type="EMBL" id="AIL32604.1"/>
    </source>
</evidence>
<sequence>MISAPSGAGKSSLIQALLKDNPNIKLSISCTTRKPRPGEQNGREYYFLEEEEFFKLRDENNLLEWAKVHGHYYGTPKPPIDECLAKGEDILLEIDYQGAKQVRNIYPDITSIFILPPSIEELEKRLRNRAQDSEDVIKQRLFAARHEIEHANECEYVIINNEFNTALKELQSIFSAARLTYEKQRLRHEKLFDSFTI</sequence>
<dbReference type="InterPro" id="IPR008145">
    <property type="entry name" value="GK/Ca_channel_bsu"/>
</dbReference>
<evidence type="ECO:0000256" key="7">
    <source>
        <dbReference type="ARBA" id="ARBA00022679"/>
    </source>
</evidence>
<feature type="domain" description="Guanylate kinase-like" evidence="14">
    <location>
        <begin position="1"/>
        <end position="175"/>
    </location>
</feature>
<organism evidence="15 16">
    <name type="scientific">Basilea psittacipulmonis DSM 24701</name>
    <dbReference type="NCBI Taxonomy" id="1072685"/>
    <lineage>
        <taxon>Bacteria</taxon>
        <taxon>Pseudomonadati</taxon>
        <taxon>Pseudomonadota</taxon>
        <taxon>Betaproteobacteria</taxon>
        <taxon>Burkholderiales</taxon>
        <taxon>Alcaligenaceae</taxon>
        <taxon>Basilea</taxon>
    </lineage>
</organism>
<keyword evidence="10 13" id="KW-0067">ATP-binding</keyword>
<dbReference type="InterPro" id="IPR020590">
    <property type="entry name" value="Guanylate_kinase_CS"/>
</dbReference>
<dbReference type="GO" id="GO:0004385">
    <property type="term" value="F:GMP kinase activity"/>
    <property type="evidence" value="ECO:0007669"/>
    <property type="project" value="UniProtKB-UniRule"/>
</dbReference>
<dbReference type="NCBIfam" id="TIGR03263">
    <property type="entry name" value="guanyl_kin"/>
    <property type="match status" value="1"/>
</dbReference>
<dbReference type="SMART" id="SM00072">
    <property type="entry name" value="GuKc"/>
    <property type="match status" value="1"/>
</dbReference>
<comment type="function">
    <text evidence="1 13">Essential for recycling GMP and indirectly, cGMP.</text>
</comment>
<keyword evidence="16" id="KW-1185">Reference proteome</keyword>
<proteinExistence type="inferred from homology"/>
<dbReference type="EC" id="2.7.4.8" evidence="4 13"/>
<dbReference type="eggNOG" id="COG0194">
    <property type="taxonomic scope" value="Bacteria"/>
</dbReference>
<reference evidence="15 16" key="1">
    <citation type="journal article" date="2014" name="BMC Genomics">
        <title>A genomic perspective on a new bacterial genus and species from the Alcaligenaceae family, Basilea psittacipulmonis.</title>
        <authorList>
            <person name="Whiteson K.L."/>
            <person name="Hernandez D."/>
            <person name="Lazarevic V."/>
            <person name="Gaia N."/>
            <person name="Farinelli L."/>
            <person name="Francois P."/>
            <person name="Pilo P."/>
            <person name="Frey J."/>
            <person name="Schrenzel J."/>
        </authorList>
    </citation>
    <scope>NUCLEOTIDE SEQUENCE [LARGE SCALE GENOMIC DNA]</scope>
    <source>
        <strain evidence="15 16">DSM 24701</strain>
    </source>
</reference>
<protein>
    <recommendedName>
        <fullName evidence="5 13">Guanylate kinase</fullName>
        <ecNumber evidence="4 13">2.7.4.8</ecNumber>
    </recommendedName>
    <alternativeName>
        <fullName evidence="11 13">GMP kinase</fullName>
    </alternativeName>
</protein>
<dbReference type="PROSITE" id="PS00856">
    <property type="entry name" value="GUANYLATE_KINASE_1"/>
    <property type="match status" value="1"/>
</dbReference>
<dbReference type="Gene3D" id="3.30.63.10">
    <property type="entry name" value="Guanylate Kinase phosphate binding domain"/>
    <property type="match status" value="1"/>
</dbReference>
<dbReference type="STRING" id="1072685.IX83_04140"/>
<dbReference type="AlphaFoldDB" id="A0A077DDB7"/>
<comment type="similarity">
    <text evidence="3 13">Belongs to the guanylate kinase family.</text>
</comment>
<evidence type="ECO:0000256" key="12">
    <source>
        <dbReference type="ARBA" id="ARBA00048594"/>
    </source>
</evidence>
<feature type="binding site" evidence="13">
    <location>
        <begin position="4"/>
        <end position="11"/>
    </location>
    <ligand>
        <name>ATP</name>
        <dbReference type="ChEBI" id="CHEBI:30616"/>
    </ligand>
</feature>
<dbReference type="Proteomes" id="UP000028945">
    <property type="component" value="Chromosome"/>
</dbReference>
<gene>
    <name evidence="13" type="primary">gmk</name>
    <name evidence="15" type="ORF">IX83_04140</name>
</gene>
<name>A0A077DDB7_9BURK</name>
<dbReference type="CDD" id="cd00071">
    <property type="entry name" value="GMPK"/>
    <property type="match status" value="1"/>
</dbReference>
<dbReference type="PROSITE" id="PS50052">
    <property type="entry name" value="GUANYLATE_KINASE_2"/>
    <property type="match status" value="1"/>
</dbReference>
<evidence type="ECO:0000256" key="9">
    <source>
        <dbReference type="ARBA" id="ARBA00022777"/>
    </source>
</evidence>
<dbReference type="PANTHER" id="PTHR23117">
    <property type="entry name" value="GUANYLATE KINASE-RELATED"/>
    <property type="match status" value="1"/>
</dbReference>
<dbReference type="FunFam" id="3.30.63.10:FF:000005">
    <property type="entry name" value="Guanylate kinase"/>
    <property type="match status" value="1"/>
</dbReference>
<dbReference type="SUPFAM" id="SSF52540">
    <property type="entry name" value="P-loop containing nucleoside triphosphate hydrolases"/>
    <property type="match status" value="1"/>
</dbReference>
<dbReference type="InterPro" id="IPR027417">
    <property type="entry name" value="P-loop_NTPase"/>
</dbReference>
<evidence type="ECO:0000256" key="3">
    <source>
        <dbReference type="ARBA" id="ARBA00005790"/>
    </source>
</evidence>
<dbReference type="PANTHER" id="PTHR23117:SF13">
    <property type="entry name" value="GUANYLATE KINASE"/>
    <property type="match status" value="1"/>
</dbReference>
<dbReference type="GO" id="GO:0005829">
    <property type="term" value="C:cytosol"/>
    <property type="evidence" value="ECO:0007669"/>
    <property type="project" value="TreeGrafter"/>
</dbReference>
<comment type="subcellular location">
    <subcellularLocation>
        <location evidence="2 13">Cytoplasm</location>
    </subcellularLocation>
</comment>
<keyword evidence="8 13" id="KW-0547">Nucleotide-binding</keyword>
<dbReference type="GO" id="GO:0005524">
    <property type="term" value="F:ATP binding"/>
    <property type="evidence" value="ECO:0007669"/>
    <property type="project" value="UniProtKB-UniRule"/>
</dbReference>
<dbReference type="HOGENOM" id="CLU_001715_1_0_4"/>
<evidence type="ECO:0000256" key="2">
    <source>
        <dbReference type="ARBA" id="ARBA00004496"/>
    </source>
</evidence>
<comment type="catalytic activity">
    <reaction evidence="12 13">
        <text>GMP + ATP = GDP + ADP</text>
        <dbReference type="Rhea" id="RHEA:20780"/>
        <dbReference type="ChEBI" id="CHEBI:30616"/>
        <dbReference type="ChEBI" id="CHEBI:58115"/>
        <dbReference type="ChEBI" id="CHEBI:58189"/>
        <dbReference type="ChEBI" id="CHEBI:456216"/>
        <dbReference type="EC" id="2.7.4.8"/>
    </reaction>
</comment>
<keyword evidence="9 13" id="KW-0418">Kinase</keyword>
<accession>A0A077DDB7</accession>
<evidence type="ECO:0000256" key="6">
    <source>
        <dbReference type="ARBA" id="ARBA00022490"/>
    </source>
</evidence>
<dbReference type="KEGG" id="bpsi:IX83_04140"/>
<evidence type="ECO:0000256" key="1">
    <source>
        <dbReference type="ARBA" id="ARBA00003531"/>
    </source>
</evidence>
<keyword evidence="6 13" id="KW-0963">Cytoplasm</keyword>
<dbReference type="Gene3D" id="3.40.50.300">
    <property type="entry name" value="P-loop containing nucleotide triphosphate hydrolases"/>
    <property type="match status" value="1"/>
</dbReference>
<keyword evidence="7 13" id="KW-0808">Transferase</keyword>
<evidence type="ECO:0000256" key="13">
    <source>
        <dbReference type="HAMAP-Rule" id="MF_00328"/>
    </source>
</evidence>
<evidence type="ECO:0000256" key="5">
    <source>
        <dbReference type="ARBA" id="ARBA00016296"/>
    </source>
</evidence>
<dbReference type="HAMAP" id="MF_00328">
    <property type="entry name" value="Guanylate_kinase"/>
    <property type="match status" value="1"/>
</dbReference>
<dbReference type="Pfam" id="PF00625">
    <property type="entry name" value="Guanylate_kin"/>
    <property type="match status" value="1"/>
</dbReference>
<dbReference type="EMBL" id="CP009238">
    <property type="protein sequence ID" value="AIL32604.1"/>
    <property type="molecule type" value="Genomic_DNA"/>
</dbReference>
<evidence type="ECO:0000256" key="8">
    <source>
        <dbReference type="ARBA" id="ARBA00022741"/>
    </source>
</evidence>
<evidence type="ECO:0000259" key="14">
    <source>
        <dbReference type="PROSITE" id="PS50052"/>
    </source>
</evidence>
<evidence type="ECO:0000313" key="16">
    <source>
        <dbReference type="Proteomes" id="UP000028945"/>
    </source>
</evidence>
<evidence type="ECO:0000256" key="11">
    <source>
        <dbReference type="ARBA" id="ARBA00030128"/>
    </source>
</evidence>
<evidence type="ECO:0000256" key="10">
    <source>
        <dbReference type="ARBA" id="ARBA00022840"/>
    </source>
</evidence>
<dbReference type="InterPro" id="IPR017665">
    <property type="entry name" value="Guanylate_kinase"/>
</dbReference>